<reference evidence="2" key="1">
    <citation type="submission" date="2013-10" db="EMBL/GenBank/DDBJ databases">
        <title>Genome sequencing of Onchocerca volvulus.</title>
        <authorList>
            <person name="Cotton J."/>
            <person name="Tsai J."/>
            <person name="Stanley E."/>
            <person name="Tracey A."/>
            <person name="Holroyd N."/>
            <person name="Lustigman S."/>
            <person name="Berriman M."/>
        </authorList>
    </citation>
    <scope>NUCLEOTIDE SEQUENCE</scope>
</reference>
<accession>A0A8R1TZV6</accession>
<sequence>MGFVEEAGPVQKVILHENTNGTPQYAIVVFKEVNSWMCVMLDYSRYQLGFDILIHSSSIVTCPSSDLSLTKLPNSCYAPRQIGYEKKYAQKLRCYGARVFENNNYKNDTIVTPATTVSSTTPSQDDWNPFKSPLKSPITSCEFLKFNPII</sequence>
<name>A0A8R1TZV6_ONCVO</name>
<proteinExistence type="predicted"/>
<organism evidence="1 2">
    <name type="scientific">Onchocerca volvulus</name>
    <dbReference type="NCBI Taxonomy" id="6282"/>
    <lineage>
        <taxon>Eukaryota</taxon>
        <taxon>Metazoa</taxon>
        <taxon>Ecdysozoa</taxon>
        <taxon>Nematoda</taxon>
        <taxon>Chromadorea</taxon>
        <taxon>Rhabditida</taxon>
        <taxon>Spirurina</taxon>
        <taxon>Spiruromorpha</taxon>
        <taxon>Filarioidea</taxon>
        <taxon>Onchocercidae</taxon>
        <taxon>Onchocerca</taxon>
    </lineage>
</organism>
<evidence type="ECO:0000313" key="1">
    <source>
        <dbReference type="EnsemblMetazoa" id="OVOC7264.1"/>
    </source>
</evidence>
<dbReference type="EMBL" id="CMVM020000191">
    <property type="status" value="NOT_ANNOTATED_CDS"/>
    <property type="molecule type" value="Genomic_DNA"/>
</dbReference>
<keyword evidence="2" id="KW-1185">Reference proteome</keyword>
<reference evidence="1" key="2">
    <citation type="submission" date="2022-06" db="UniProtKB">
        <authorList>
            <consortium name="EnsemblMetazoa"/>
        </authorList>
    </citation>
    <scope>IDENTIFICATION</scope>
</reference>
<dbReference type="EnsemblMetazoa" id="OVOC7264.1">
    <property type="protein sequence ID" value="OVOC7264.1"/>
    <property type="gene ID" value="WBGene00244073"/>
</dbReference>
<dbReference type="AlphaFoldDB" id="A0A8R1TZV6"/>
<dbReference type="OMA" id="NQWNISR"/>
<protein>
    <submittedName>
        <fullName evidence="1">Uncharacterized protein</fullName>
    </submittedName>
</protein>
<evidence type="ECO:0000313" key="2">
    <source>
        <dbReference type="Proteomes" id="UP000024404"/>
    </source>
</evidence>
<dbReference type="Proteomes" id="UP000024404">
    <property type="component" value="Unassembled WGS sequence"/>
</dbReference>